<feature type="transmembrane region" description="Helical" evidence="1">
    <location>
        <begin position="21"/>
        <end position="41"/>
    </location>
</feature>
<proteinExistence type="predicted"/>
<feature type="transmembrane region" description="Helical" evidence="1">
    <location>
        <begin position="61"/>
        <end position="83"/>
    </location>
</feature>
<protein>
    <submittedName>
        <fullName evidence="2">Uncharacterized protein</fullName>
    </submittedName>
</protein>
<evidence type="ECO:0000256" key="1">
    <source>
        <dbReference type="SAM" id="Phobius"/>
    </source>
</evidence>
<accession>A0AAU8JI09</accession>
<dbReference type="AlphaFoldDB" id="A0AAU8JI09"/>
<reference evidence="2" key="1">
    <citation type="submission" date="2024-07" db="EMBL/GenBank/DDBJ databases">
        <authorList>
            <person name="Kim Y.J."/>
            <person name="Jeong J.Y."/>
        </authorList>
    </citation>
    <scope>NUCLEOTIDE SEQUENCE</scope>
    <source>
        <strain evidence="2">GIHE-MW2</strain>
    </source>
</reference>
<dbReference type="EMBL" id="CP159837">
    <property type="protein sequence ID" value="XCM38404.1"/>
    <property type="molecule type" value="Genomic_DNA"/>
</dbReference>
<name>A0AAU8JI09_9CYAN</name>
<dbReference type="RefSeq" id="WP_054468230.1">
    <property type="nucleotide sequence ID" value="NZ_CP159837.1"/>
</dbReference>
<dbReference type="PANTHER" id="PTHR36383">
    <property type="entry name" value="OS09G0529350 PROTEIN"/>
    <property type="match status" value="1"/>
</dbReference>
<keyword evidence="1" id="KW-1133">Transmembrane helix</keyword>
<organism evidence="2">
    <name type="scientific">Planktothricoides raciborskii GIHE-MW2</name>
    <dbReference type="NCBI Taxonomy" id="2792601"/>
    <lineage>
        <taxon>Bacteria</taxon>
        <taxon>Bacillati</taxon>
        <taxon>Cyanobacteriota</taxon>
        <taxon>Cyanophyceae</taxon>
        <taxon>Oscillatoriophycideae</taxon>
        <taxon>Oscillatoriales</taxon>
        <taxon>Oscillatoriaceae</taxon>
        <taxon>Planktothricoides</taxon>
    </lineage>
</organism>
<gene>
    <name evidence="2" type="ORF">ABWT76_001253</name>
</gene>
<keyword evidence="1" id="KW-0472">Membrane</keyword>
<evidence type="ECO:0000313" key="2">
    <source>
        <dbReference type="EMBL" id="XCM38404.1"/>
    </source>
</evidence>
<sequence length="161" mass="17545">MNQDLKFNDREKIESVKAGMIAALCLLVVFAIATWGNHWLLAQPSASLVTLPLVNLSQVKAALASAAGVAISGFLFGMTYRYVIRDDRNPHLKSGAVLAFGLVRAIPQVEPAISQLIGHIPNLAEIWPFALIGLESLILFAAARIVLDWAIARQWVKPFNS</sequence>
<dbReference type="PANTHER" id="PTHR36383:SF1">
    <property type="entry name" value="PROTEIN, PUTATIVE-RELATED"/>
    <property type="match status" value="1"/>
</dbReference>
<keyword evidence="1" id="KW-0812">Transmembrane</keyword>